<feature type="domain" description="GPI inositol-deacylase PGAP1-like alpha/beta" evidence="1">
    <location>
        <begin position="95"/>
        <end position="150"/>
    </location>
</feature>
<organism evidence="2 3">
    <name type="scientific">Thermospira aquatica</name>
    <dbReference type="NCBI Taxonomy" id="2828656"/>
    <lineage>
        <taxon>Bacteria</taxon>
        <taxon>Pseudomonadati</taxon>
        <taxon>Spirochaetota</taxon>
        <taxon>Spirochaetia</taxon>
        <taxon>Brevinematales</taxon>
        <taxon>Thermospiraceae</taxon>
        <taxon>Thermospira</taxon>
    </lineage>
</organism>
<reference evidence="2" key="1">
    <citation type="submission" date="2021-04" db="EMBL/GenBank/DDBJ databases">
        <authorList>
            <person name="Postec A."/>
        </authorList>
    </citation>
    <scope>NUCLEOTIDE SEQUENCE</scope>
    <source>
        <strain evidence="2">F1F22</strain>
    </source>
</reference>
<keyword evidence="3" id="KW-1185">Reference proteome</keyword>
<dbReference type="InterPro" id="IPR029058">
    <property type="entry name" value="AB_hydrolase_fold"/>
</dbReference>
<dbReference type="AlphaFoldDB" id="A0AAX3BE62"/>
<dbReference type="SUPFAM" id="SSF53474">
    <property type="entry name" value="alpha/beta-Hydrolases"/>
    <property type="match status" value="1"/>
</dbReference>
<evidence type="ECO:0000313" key="3">
    <source>
        <dbReference type="Proteomes" id="UP001056539"/>
    </source>
</evidence>
<evidence type="ECO:0000313" key="2">
    <source>
        <dbReference type="EMBL" id="URA10405.1"/>
    </source>
</evidence>
<reference evidence="2" key="2">
    <citation type="submission" date="2022-06" db="EMBL/GenBank/DDBJ databases">
        <title>Thermospira aquatica gen. nov., sp. nov.</title>
        <authorList>
            <person name="Ben Ali Gam Z."/>
            <person name="Labat M."/>
        </authorList>
    </citation>
    <scope>NUCLEOTIDE SEQUENCE</scope>
    <source>
        <strain evidence="2">F1F22</strain>
    </source>
</reference>
<proteinExistence type="predicted"/>
<dbReference type="GO" id="GO:0016788">
    <property type="term" value="F:hydrolase activity, acting on ester bonds"/>
    <property type="evidence" value="ECO:0007669"/>
    <property type="project" value="InterPro"/>
</dbReference>
<name>A0AAX3BE62_9SPIR</name>
<dbReference type="RefSeq" id="WP_271435535.1">
    <property type="nucleotide sequence ID" value="NZ_CP073355.1"/>
</dbReference>
<evidence type="ECO:0000259" key="1">
    <source>
        <dbReference type="Pfam" id="PF07819"/>
    </source>
</evidence>
<protein>
    <recommendedName>
        <fullName evidence="1">GPI inositol-deacylase PGAP1-like alpha/beta domain-containing protein</fullName>
    </recommendedName>
</protein>
<dbReference type="Proteomes" id="UP001056539">
    <property type="component" value="Chromosome"/>
</dbReference>
<dbReference type="InterPro" id="IPR012908">
    <property type="entry name" value="PGAP1-ab_dom-like"/>
</dbReference>
<dbReference type="EMBL" id="CP073355">
    <property type="protein sequence ID" value="URA10405.1"/>
    <property type="molecule type" value="Genomic_DNA"/>
</dbReference>
<accession>A0AAX3BE62</accession>
<sequence>MSKEVIWETRNLKEKTVSNLLPDEEYFVPIAVKCLGKNWKPSDEMTREGQKIVQEMQRLYFDHWNLPPWESFWDGSSSFRNMQTEKGEGYYDILRKRHKNGDKHILIGYSQGGVVARFLAFLDEYIYGNNLIDTVITIASPLQGSPLADPFHRETVTDAIIKILLSMLSFYESYDETPGYKGVLKFLSRIDFEDIYRLLSLWIEDSLRLAEISPYYTTIASYLSTFRKWLSGLTGNRESAFWELSPSRLLSPFSVLGLIQRPVKAKTASIITGNHSLQEIARDYLVLTRGRWIRLLWGIMKGWLLSQKVGGQTLYQNIQIMQHIYDREIMAIGEKEDHDFMVPSKRQTIEEKPSLGCFFIPEASHLSGKDPFSPGGKKIVSSVINALKKTICLP</sequence>
<dbReference type="Pfam" id="PF07819">
    <property type="entry name" value="PGAP1"/>
    <property type="match status" value="1"/>
</dbReference>
<dbReference type="Gene3D" id="3.40.50.1820">
    <property type="entry name" value="alpha/beta hydrolase"/>
    <property type="match status" value="1"/>
</dbReference>
<gene>
    <name evidence="2" type="ORF">KDW03_00960</name>
</gene>
<dbReference type="KEGG" id="taqu:KDW03_00960"/>